<comment type="function">
    <text evidence="2">Antitoxin component of a type II toxin-antitoxin (TA) system.</text>
</comment>
<dbReference type="EMBL" id="FNQM01000028">
    <property type="protein sequence ID" value="SEB00660.1"/>
    <property type="molecule type" value="Genomic_DNA"/>
</dbReference>
<dbReference type="STRING" id="89524.SAMN05444370_12824"/>
<reference evidence="3 4" key="1">
    <citation type="submission" date="2016-10" db="EMBL/GenBank/DDBJ databases">
        <authorList>
            <person name="de Groot N.N."/>
        </authorList>
    </citation>
    <scope>NUCLEOTIDE SEQUENCE [LARGE SCALE GENOMIC DNA]</scope>
    <source>
        <strain evidence="3 4">DSM 15345</strain>
    </source>
</reference>
<comment type="similarity">
    <text evidence="1 2">Belongs to the phD/YefM antitoxin family.</text>
</comment>
<sequence length="88" mass="9296">MSWSLQDAKNRFSAVVEAALRQGPQAVTRRGRPAVTVIATAEYEGLRRAAAASRPDFRAHLLAIPPAEAGAADEFPRAGAAPRAVDLS</sequence>
<evidence type="ECO:0000256" key="1">
    <source>
        <dbReference type="ARBA" id="ARBA00009981"/>
    </source>
</evidence>
<evidence type="ECO:0000313" key="4">
    <source>
        <dbReference type="Proteomes" id="UP000198703"/>
    </source>
</evidence>
<name>A0A1H4FUY6_9RHOB</name>
<dbReference type="AlphaFoldDB" id="A0A1H4FUY6"/>
<dbReference type="InterPro" id="IPR006442">
    <property type="entry name" value="Antitoxin_Phd/YefM"/>
</dbReference>
<evidence type="ECO:0000256" key="2">
    <source>
        <dbReference type="RuleBase" id="RU362080"/>
    </source>
</evidence>
<accession>A0A1H4FUY6</accession>
<dbReference type="RefSeq" id="WP_093256295.1">
    <property type="nucleotide sequence ID" value="NZ_FNQM01000028.1"/>
</dbReference>
<protein>
    <recommendedName>
        <fullName evidence="2">Antitoxin</fullName>
    </recommendedName>
</protein>
<gene>
    <name evidence="3" type="ORF">SAMN05444370_12824</name>
</gene>
<organism evidence="3 4">
    <name type="scientific">Rubrimonas cliftonensis</name>
    <dbReference type="NCBI Taxonomy" id="89524"/>
    <lineage>
        <taxon>Bacteria</taxon>
        <taxon>Pseudomonadati</taxon>
        <taxon>Pseudomonadota</taxon>
        <taxon>Alphaproteobacteria</taxon>
        <taxon>Rhodobacterales</taxon>
        <taxon>Paracoccaceae</taxon>
        <taxon>Rubrimonas</taxon>
    </lineage>
</organism>
<dbReference type="SUPFAM" id="SSF143120">
    <property type="entry name" value="YefM-like"/>
    <property type="match status" value="1"/>
</dbReference>
<evidence type="ECO:0000313" key="3">
    <source>
        <dbReference type="EMBL" id="SEB00660.1"/>
    </source>
</evidence>
<dbReference type="OrthoDB" id="517402at2"/>
<dbReference type="InterPro" id="IPR036165">
    <property type="entry name" value="YefM-like_sf"/>
</dbReference>
<dbReference type="NCBIfam" id="TIGR01552">
    <property type="entry name" value="phd_fam"/>
    <property type="match status" value="1"/>
</dbReference>
<dbReference type="Gene3D" id="3.40.1620.10">
    <property type="entry name" value="YefM-like domain"/>
    <property type="match status" value="1"/>
</dbReference>
<dbReference type="Pfam" id="PF02604">
    <property type="entry name" value="PhdYeFM_antitox"/>
    <property type="match status" value="1"/>
</dbReference>
<keyword evidence="4" id="KW-1185">Reference proteome</keyword>
<dbReference type="Proteomes" id="UP000198703">
    <property type="component" value="Unassembled WGS sequence"/>
</dbReference>
<proteinExistence type="inferred from homology"/>